<comment type="caution">
    <text evidence="1">The sequence shown here is derived from an EMBL/GenBank/DDBJ whole genome shotgun (WGS) entry which is preliminary data.</text>
</comment>
<dbReference type="Proteomes" id="UP000187172">
    <property type="component" value="Unassembled WGS sequence"/>
</dbReference>
<evidence type="ECO:0000313" key="2">
    <source>
        <dbReference type="Proteomes" id="UP000187172"/>
    </source>
</evidence>
<reference evidence="1 2" key="1">
    <citation type="submission" date="2016-11" db="EMBL/GenBank/DDBJ databases">
        <title>Paenibacillus species isolates.</title>
        <authorList>
            <person name="Beno S.M."/>
        </authorList>
    </citation>
    <scope>NUCLEOTIDE SEQUENCE [LARGE SCALE GENOMIC DNA]</scope>
    <source>
        <strain evidence="1 2">FSL R5-0378</strain>
    </source>
</reference>
<name>A0A1R1EC40_9BACL</name>
<organism evidence="1 2">
    <name type="scientific">Paenibacillus rhizosphaerae</name>
    <dbReference type="NCBI Taxonomy" id="297318"/>
    <lineage>
        <taxon>Bacteria</taxon>
        <taxon>Bacillati</taxon>
        <taxon>Bacillota</taxon>
        <taxon>Bacilli</taxon>
        <taxon>Bacillales</taxon>
        <taxon>Paenibacillaceae</taxon>
        <taxon>Paenibacillus</taxon>
    </lineage>
</organism>
<dbReference type="STRING" id="297318.BK138_29745"/>
<dbReference type="SUPFAM" id="SSF49265">
    <property type="entry name" value="Fibronectin type III"/>
    <property type="match status" value="1"/>
</dbReference>
<gene>
    <name evidence="1" type="ORF">BK138_29745</name>
</gene>
<dbReference type="CDD" id="cd15482">
    <property type="entry name" value="Sialidase_non-viral"/>
    <property type="match status" value="1"/>
</dbReference>
<sequence length="467" mass="52349">MRGYSVWNYSPYRPLNQIEQTTLPYICRLAPKETTVELEWLDCGCVGRHYVNYRVYSSSENFTRLELTDRIATIEGLVPESDYELYVEREDGSGRSDTRLFRTGAAVGTVVNYLHPEDESYSFSGRYLCSPSLVMLPSGGLLAAMDVFAGQSPQNLTLLFRSDDGGLHWRYVTELFPCFWGKLFCHRGELYMLATSTEYGSLIIGKSQDEGQTWSAPMTILPGGGCTGQGPHKAPMPVIEANGRLYTAIDYGSWKSGGHANGLLSIATEADLLVTDNWLCTSFLPFDENWEGAAIGKGGGLEGNAVVGPDGEIYNVLRYQMANCVPAYGKAVVLKGDRTNPEAPLTFQWFAEFNGGSNSKFDLLYDKRSAVYWAIVSEVVDETKPTQRNVLSLAMSRDLRTFSIVKRLLDYRHEDADAVGFQYVSFLIDGDDILYLSRTAINQAHNMHDSNYITFHRIERFRQYLDS</sequence>
<evidence type="ECO:0008006" key="3">
    <source>
        <dbReference type="Google" id="ProtNLM"/>
    </source>
</evidence>
<dbReference type="EMBL" id="MRTP01000014">
    <property type="protein sequence ID" value="OMF49393.1"/>
    <property type="molecule type" value="Genomic_DNA"/>
</dbReference>
<dbReference type="InterPro" id="IPR036116">
    <property type="entry name" value="FN3_sf"/>
</dbReference>
<evidence type="ECO:0000313" key="1">
    <source>
        <dbReference type="EMBL" id="OMF49393.1"/>
    </source>
</evidence>
<dbReference type="InterPro" id="IPR036278">
    <property type="entry name" value="Sialidase_sf"/>
</dbReference>
<accession>A0A1R1EC40</accession>
<dbReference type="SUPFAM" id="SSF50939">
    <property type="entry name" value="Sialidases"/>
    <property type="match status" value="1"/>
</dbReference>
<protein>
    <recommendedName>
        <fullName evidence="3">Fibronectin type-III domain-containing protein</fullName>
    </recommendedName>
</protein>
<dbReference type="Gene3D" id="2.120.10.10">
    <property type="match status" value="1"/>
</dbReference>
<keyword evidence="2" id="KW-1185">Reference proteome</keyword>
<dbReference type="RefSeq" id="WP_076175275.1">
    <property type="nucleotide sequence ID" value="NZ_MRTP01000014.1"/>
</dbReference>
<proteinExistence type="predicted"/>
<dbReference type="AlphaFoldDB" id="A0A1R1EC40"/>